<gene>
    <name evidence="4" type="ORF">KQX54_003027</name>
</gene>
<dbReference type="AlphaFoldDB" id="A0AAV7IY48"/>
<evidence type="ECO:0000313" key="4">
    <source>
        <dbReference type="EMBL" id="KAH0560273.1"/>
    </source>
</evidence>
<dbReference type="Gene3D" id="3.40.50.10180">
    <property type="entry name" value="Glycerate kinase, MOFRL-like N-terminal domain"/>
    <property type="match status" value="1"/>
</dbReference>
<comment type="similarity">
    <text evidence="1">Belongs to the glycerate kinase type-2 family.</text>
</comment>
<evidence type="ECO:0000259" key="2">
    <source>
        <dbReference type="Pfam" id="PF05161"/>
    </source>
</evidence>
<dbReference type="Pfam" id="PF05161">
    <property type="entry name" value="MOFRL"/>
    <property type="match status" value="1"/>
</dbReference>
<dbReference type="InterPro" id="IPR038614">
    <property type="entry name" value="GK_N_sf"/>
</dbReference>
<dbReference type="PANTHER" id="PTHR12227:SF0">
    <property type="entry name" value="GLYCERATE KINASE"/>
    <property type="match status" value="1"/>
</dbReference>
<dbReference type="GO" id="GO:0005737">
    <property type="term" value="C:cytoplasm"/>
    <property type="evidence" value="ECO:0007669"/>
    <property type="project" value="TreeGrafter"/>
</dbReference>
<sequence>MAVALEKLLGNRLMKGIVSIPRGSKDHFNILNNTVPGVINYVETSINNEPDNDTVSVTRDIIELVKSLNETDTLIVLISGGGSALLSMPKPPVTLDEKLNISRKLFNSGADIKEVNLVRQKLSVVKAGGLAFMAHPAFVIALILSDIIDDPMELIASGPTVNNLIPVDIIEKIFIKYNLLNQLSDNLKTILFSDPISKQEINRVKNFIIGNNLLAIENAKLECTRKKLTSVILFNNIQGLITQISKMYAKLSSLICKTFYESISIENFNELIKNDPDLLLLSSKAKEIYQATKDVEEGLVLIAGGEPSVLVTGSGKGGRNQELALRFSKDWFQIAESEKLFNLFDVVLLSASTDGQDGPTDASGAFGYAEIYSVANELVEMMKSKFLNEAEGGSLSIREFVEKEMGLVDVDSVLENNDSYNFYSRFNKGCDLVKTGLTGFIIIVMDACALAGTQISR</sequence>
<comment type="caution">
    <text evidence="4">The sequence shown here is derived from an EMBL/GenBank/DDBJ whole genome shotgun (WGS) entry which is preliminary data.</text>
</comment>
<dbReference type="PANTHER" id="PTHR12227">
    <property type="entry name" value="GLYCERATE KINASE"/>
    <property type="match status" value="1"/>
</dbReference>
<feature type="domain" description="MOFRL-associated" evidence="3">
    <location>
        <begin position="1"/>
        <end position="191"/>
    </location>
</feature>
<keyword evidence="5" id="KW-1185">Reference proteome</keyword>
<dbReference type="Proteomes" id="UP000826195">
    <property type="component" value="Unassembled WGS sequence"/>
</dbReference>
<evidence type="ECO:0000313" key="5">
    <source>
        <dbReference type="Proteomes" id="UP000826195"/>
    </source>
</evidence>
<accession>A0AAV7IY48</accession>
<evidence type="ECO:0000259" key="3">
    <source>
        <dbReference type="Pfam" id="PF13660"/>
    </source>
</evidence>
<dbReference type="InterPro" id="IPR007835">
    <property type="entry name" value="MOFRL"/>
</dbReference>
<reference evidence="4 5" key="1">
    <citation type="journal article" date="2021" name="J. Hered.">
        <title>A chromosome-level genome assembly of the parasitoid wasp, Cotesia glomerata (Hymenoptera: Braconidae).</title>
        <authorList>
            <person name="Pinto B.J."/>
            <person name="Weis J.J."/>
            <person name="Gamble T."/>
            <person name="Ode P.J."/>
            <person name="Paul R."/>
            <person name="Zaspel J.M."/>
        </authorList>
    </citation>
    <scope>NUCLEOTIDE SEQUENCE [LARGE SCALE GENOMIC DNA]</scope>
    <source>
        <strain evidence="4">CgM1</strain>
    </source>
</reference>
<name>A0AAV7IY48_COTGL</name>
<dbReference type="EMBL" id="JAHXZJ010000374">
    <property type="protein sequence ID" value="KAH0560273.1"/>
    <property type="molecule type" value="Genomic_DNA"/>
</dbReference>
<evidence type="ECO:0008006" key="6">
    <source>
        <dbReference type="Google" id="ProtNLM"/>
    </source>
</evidence>
<evidence type="ECO:0000256" key="1">
    <source>
        <dbReference type="ARBA" id="ARBA00005393"/>
    </source>
</evidence>
<organism evidence="4 5">
    <name type="scientific">Cotesia glomerata</name>
    <name type="common">Lepidopteran parasitic wasp</name>
    <name type="synonym">Apanteles glomeratus</name>
    <dbReference type="NCBI Taxonomy" id="32391"/>
    <lineage>
        <taxon>Eukaryota</taxon>
        <taxon>Metazoa</taxon>
        <taxon>Ecdysozoa</taxon>
        <taxon>Arthropoda</taxon>
        <taxon>Hexapoda</taxon>
        <taxon>Insecta</taxon>
        <taxon>Pterygota</taxon>
        <taxon>Neoptera</taxon>
        <taxon>Endopterygota</taxon>
        <taxon>Hymenoptera</taxon>
        <taxon>Apocrita</taxon>
        <taxon>Ichneumonoidea</taxon>
        <taxon>Braconidae</taxon>
        <taxon>Microgastrinae</taxon>
        <taxon>Cotesia</taxon>
    </lineage>
</organism>
<dbReference type="InterPro" id="IPR025286">
    <property type="entry name" value="MOFRL_assoc_dom"/>
</dbReference>
<protein>
    <recommendedName>
        <fullName evidence="6">Glycerate kinase</fullName>
    </recommendedName>
</protein>
<dbReference type="InterPro" id="IPR039760">
    <property type="entry name" value="MOFRL_protein"/>
</dbReference>
<dbReference type="InterPro" id="IPR037035">
    <property type="entry name" value="GK-like_C_sf"/>
</dbReference>
<feature type="domain" description="MOFRL" evidence="2">
    <location>
        <begin position="300"/>
        <end position="388"/>
    </location>
</feature>
<proteinExistence type="inferred from homology"/>
<dbReference type="Gene3D" id="3.40.1480.10">
    <property type="entry name" value="MOFRL domain"/>
    <property type="match status" value="1"/>
</dbReference>
<dbReference type="Pfam" id="PF13660">
    <property type="entry name" value="DUF4147"/>
    <property type="match status" value="1"/>
</dbReference>
<dbReference type="SUPFAM" id="SSF82544">
    <property type="entry name" value="GckA/TtuD-like"/>
    <property type="match status" value="1"/>
</dbReference>
<dbReference type="GO" id="GO:0008887">
    <property type="term" value="F:glycerate kinase activity"/>
    <property type="evidence" value="ECO:0007669"/>
    <property type="project" value="InterPro"/>
</dbReference>